<gene>
    <name evidence="2" type="ORF">TELCIR_08671</name>
</gene>
<dbReference type="EMBL" id="KZ346630">
    <property type="protein sequence ID" value="PIO69498.1"/>
    <property type="molecule type" value="Genomic_DNA"/>
</dbReference>
<dbReference type="AlphaFoldDB" id="A0A2G9UGW8"/>
<evidence type="ECO:0000313" key="3">
    <source>
        <dbReference type="Proteomes" id="UP000230423"/>
    </source>
</evidence>
<dbReference type="OrthoDB" id="10391153at2759"/>
<dbReference type="Proteomes" id="UP000230423">
    <property type="component" value="Unassembled WGS sequence"/>
</dbReference>
<accession>A0A2G9UGW8</accession>
<keyword evidence="3" id="KW-1185">Reference proteome</keyword>
<protein>
    <submittedName>
        <fullName evidence="2">Uncharacterized protein</fullName>
    </submittedName>
</protein>
<feature type="region of interest" description="Disordered" evidence="1">
    <location>
        <begin position="173"/>
        <end position="198"/>
    </location>
</feature>
<name>A0A2G9UGW8_TELCI</name>
<reference evidence="2 3" key="1">
    <citation type="submission" date="2015-09" db="EMBL/GenBank/DDBJ databases">
        <title>Draft genome of the parasitic nematode Teladorsagia circumcincta isolate WARC Sus (inbred).</title>
        <authorList>
            <person name="Mitreva M."/>
        </authorList>
    </citation>
    <scope>NUCLEOTIDE SEQUENCE [LARGE SCALE GENOMIC DNA]</scope>
    <source>
        <strain evidence="2 3">S</strain>
    </source>
</reference>
<evidence type="ECO:0000256" key="1">
    <source>
        <dbReference type="SAM" id="MobiDB-lite"/>
    </source>
</evidence>
<organism evidence="2 3">
    <name type="scientific">Teladorsagia circumcincta</name>
    <name type="common">Brown stomach worm</name>
    <name type="synonym">Ostertagia circumcincta</name>
    <dbReference type="NCBI Taxonomy" id="45464"/>
    <lineage>
        <taxon>Eukaryota</taxon>
        <taxon>Metazoa</taxon>
        <taxon>Ecdysozoa</taxon>
        <taxon>Nematoda</taxon>
        <taxon>Chromadorea</taxon>
        <taxon>Rhabditida</taxon>
        <taxon>Rhabditina</taxon>
        <taxon>Rhabditomorpha</taxon>
        <taxon>Strongyloidea</taxon>
        <taxon>Trichostrongylidae</taxon>
        <taxon>Teladorsagia</taxon>
    </lineage>
</organism>
<feature type="region of interest" description="Disordered" evidence="1">
    <location>
        <begin position="1"/>
        <end position="49"/>
    </location>
</feature>
<proteinExistence type="predicted"/>
<sequence>MSDWESRVRPNAPVQYIIRDGPGGDKSQSSSVDQSDHSSEGSYTEMPQQTVYTMADNMSYTVPAYESELGDDVDIIETSEDYAAYSLPGPSTSYAAVDQGPRTVAVRHINTIPRTTVANLHEYSESGPSTSRAQQILPRQVNVKRPVYSIPTNQIFRKAQVDADGNIIYTHEEHMIPQSNPENNGKPPPKKKRKGEDRKVRIVVRFSIRVLMEIVKPREQHLPDPYLVDESLLDLSDLENKEKDSGNSG</sequence>
<evidence type="ECO:0000313" key="2">
    <source>
        <dbReference type="EMBL" id="PIO69498.1"/>
    </source>
</evidence>